<comment type="similarity">
    <text evidence="3 10">Belongs to the adaptor complexes large subunit family.</text>
</comment>
<evidence type="ECO:0000256" key="10">
    <source>
        <dbReference type="PIRNR" id="PIRNR037094"/>
    </source>
</evidence>
<dbReference type="PIRSF" id="PIRSF037094">
    <property type="entry name" value="AP1_complex_gamma"/>
    <property type="match status" value="1"/>
</dbReference>
<accession>A0A9P6XI81</accession>
<feature type="domain" description="GAE" evidence="12">
    <location>
        <begin position="860"/>
        <end position="974"/>
    </location>
</feature>
<dbReference type="InterPro" id="IPR050840">
    <property type="entry name" value="Adaptor_Complx_Large_Subunit"/>
</dbReference>
<dbReference type="InterPro" id="IPR008152">
    <property type="entry name" value="Clathrin_a/b/g-adaptin_app_Ig"/>
</dbReference>
<dbReference type="AlphaFoldDB" id="A0A9P6XI81"/>
<evidence type="ECO:0000259" key="12">
    <source>
        <dbReference type="PROSITE" id="PS50180"/>
    </source>
</evidence>
<keyword evidence="8 10" id="KW-0968">Cytoplasmic vesicle</keyword>
<dbReference type="Gene3D" id="1.25.10.10">
    <property type="entry name" value="Leucine-rich Repeat Variant"/>
    <property type="match status" value="1"/>
</dbReference>
<dbReference type="GO" id="GO:0016192">
    <property type="term" value="P:vesicle-mediated transport"/>
    <property type="evidence" value="ECO:0007669"/>
    <property type="project" value="InterPro"/>
</dbReference>
<keyword evidence="14" id="KW-1185">Reference proteome</keyword>
<name>A0A9P6XI81_RHIOR</name>
<dbReference type="GO" id="GO:0006886">
    <property type="term" value="P:intracellular protein transport"/>
    <property type="evidence" value="ECO:0007669"/>
    <property type="project" value="UniProtKB-UniRule"/>
</dbReference>
<comment type="caution">
    <text evidence="13">The sequence shown here is derived from an EMBL/GenBank/DDBJ whole genome shotgun (WGS) entry which is preliminary data.</text>
</comment>
<dbReference type="InterPro" id="IPR017107">
    <property type="entry name" value="AP1_complex_gsu"/>
</dbReference>
<evidence type="ECO:0000256" key="11">
    <source>
        <dbReference type="SAM" id="MobiDB-lite"/>
    </source>
</evidence>
<evidence type="ECO:0000256" key="1">
    <source>
        <dbReference type="ARBA" id="ARBA00004156"/>
    </source>
</evidence>
<dbReference type="EMBL" id="JAANQT010000109">
    <property type="protein sequence ID" value="KAG1314464.1"/>
    <property type="molecule type" value="Genomic_DNA"/>
</dbReference>
<dbReference type="InterPro" id="IPR029069">
    <property type="entry name" value="HotDog_dom_sf"/>
</dbReference>
<dbReference type="InterPro" id="IPR011989">
    <property type="entry name" value="ARM-like"/>
</dbReference>
<organism evidence="13 14">
    <name type="scientific">Rhizopus oryzae</name>
    <name type="common">Mucormycosis agent</name>
    <name type="synonym">Rhizopus arrhizus var. delemar</name>
    <dbReference type="NCBI Taxonomy" id="64495"/>
    <lineage>
        <taxon>Eukaryota</taxon>
        <taxon>Fungi</taxon>
        <taxon>Fungi incertae sedis</taxon>
        <taxon>Mucoromycota</taxon>
        <taxon>Mucoromycotina</taxon>
        <taxon>Mucoromycetes</taxon>
        <taxon>Mucorales</taxon>
        <taxon>Mucorineae</taxon>
        <taxon>Rhizopodaceae</taxon>
        <taxon>Rhizopus</taxon>
    </lineage>
</organism>
<feature type="region of interest" description="Disordered" evidence="11">
    <location>
        <begin position="717"/>
        <end position="832"/>
    </location>
</feature>
<dbReference type="PANTHER" id="PTHR22780">
    <property type="entry name" value="ADAPTIN, ALPHA/GAMMA/EPSILON"/>
    <property type="match status" value="1"/>
</dbReference>
<dbReference type="CDD" id="cd03443">
    <property type="entry name" value="PaaI_thioesterase"/>
    <property type="match status" value="1"/>
</dbReference>
<keyword evidence="5 10" id="KW-0653">Protein transport</keyword>
<dbReference type="SUPFAM" id="SSF54637">
    <property type="entry name" value="Thioesterase/thiol ester dehydrase-isomerase"/>
    <property type="match status" value="1"/>
</dbReference>
<proteinExistence type="inferred from homology"/>
<dbReference type="GO" id="GO:0030121">
    <property type="term" value="C:AP-1 adaptor complex"/>
    <property type="evidence" value="ECO:0007669"/>
    <property type="project" value="InterPro"/>
</dbReference>
<feature type="compositionally biased region" description="Polar residues" evidence="11">
    <location>
        <begin position="823"/>
        <end position="832"/>
    </location>
</feature>
<dbReference type="SUPFAM" id="SSF48371">
    <property type="entry name" value="ARM repeat"/>
    <property type="match status" value="1"/>
</dbReference>
<evidence type="ECO:0000256" key="9">
    <source>
        <dbReference type="ARBA" id="ARBA00062546"/>
    </source>
</evidence>
<comment type="subcellular location">
    <subcellularLocation>
        <location evidence="1">Cytoplasmic vesicle membrane</location>
    </subcellularLocation>
    <subcellularLocation>
        <location evidence="2">Golgi apparatus</location>
    </subcellularLocation>
</comment>
<evidence type="ECO:0000256" key="8">
    <source>
        <dbReference type="ARBA" id="ARBA00023329"/>
    </source>
</evidence>
<feature type="compositionally biased region" description="Low complexity" evidence="11">
    <location>
        <begin position="796"/>
        <end position="813"/>
    </location>
</feature>
<comment type="subunit">
    <text evidence="9">Adaptor protein complex 1 (AP-1) is a heterotetramer composed of two large adaptins (gamma-type subunit APL4 and beta-type subunit APL2), a medium adaptin (mu-type subunit APM1) and a small adaptin (sigma-type subunit APS1). AP-1 interacts with clathrin.</text>
</comment>
<dbReference type="InterPro" id="IPR002553">
    <property type="entry name" value="Clathrin/coatomer_adapt-like_N"/>
</dbReference>
<evidence type="ECO:0000256" key="5">
    <source>
        <dbReference type="ARBA" id="ARBA00022927"/>
    </source>
</evidence>
<evidence type="ECO:0000256" key="7">
    <source>
        <dbReference type="ARBA" id="ARBA00023136"/>
    </source>
</evidence>
<dbReference type="SUPFAM" id="SSF49348">
    <property type="entry name" value="Clathrin adaptor appendage domain"/>
    <property type="match status" value="1"/>
</dbReference>
<protein>
    <recommendedName>
        <fullName evidence="10">AP-1 complex subunit gamma</fullName>
    </recommendedName>
</protein>
<gene>
    <name evidence="13" type="ORF">G6F64_001439</name>
</gene>
<dbReference type="FunFam" id="1.25.10.10:FF:000030">
    <property type="entry name" value="AP-1 complex subunit gamma"/>
    <property type="match status" value="1"/>
</dbReference>
<dbReference type="Pfam" id="PF01602">
    <property type="entry name" value="Adaptin_N"/>
    <property type="match status" value="1"/>
</dbReference>
<dbReference type="InterPro" id="IPR008153">
    <property type="entry name" value="GAE_dom"/>
</dbReference>
<reference evidence="13" key="1">
    <citation type="journal article" date="2020" name="Microb. Genom.">
        <title>Genetic diversity of clinical and environmental Mucorales isolates obtained from an investigation of mucormycosis cases among solid organ transplant recipients.</title>
        <authorList>
            <person name="Nguyen M.H."/>
            <person name="Kaul D."/>
            <person name="Muto C."/>
            <person name="Cheng S.J."/>
            <person name="Richter R.A."/>
            <person name="Bruno V.M."/>
            <person name="Liu G."/>
            <person name="Beyhan S."/>
            <person name="Sundermann A.J."/>
            <person name="Mounaud S."/>
            <person name="Pasculle A.W."/>
            <person name="Nierman W.C."/>
            <person name="Driscoll E."/>
            <person name="Cumbie R."/>
            <person name="Clancy C.J."/>
            <person name="Dupont C.L."/>
        </authorList>
    </citation>
    <scope>NUCLEOTIDE SEQUENCE</scope>
    <source>
        <strain evidence="13">GL11</strain>
    </source>
</reference>
<dbReference type="Gene3D" id="3.10.129.10">
    <property type="entry name" value="Hotdog Thioesterase"/>
    <property type="match status" value="1"/>
</dbReference>
<dbReference type="GO" id="GO:0016482">
    <property type="term" value="P:cytosolic transport"/>
    <property type="evidence" value="ECO:0007669"/>
    <property type="project" value="UniProtKB-ARBA"/>
</dbReference>
<dbReference type="PROSITE" id="PS50180">
    <property type="entry name" value="GAE"/>
    <property type="match status" value="1"/>
</dbReference>
<feature type="compositionally biased region" description="Low complexity" evidence="11">
    <location>
        <begin position="728"/>
        <end position="740"/>
    </location>
</feature>
<dbReference type="InterPro" id="IPR013041">
    <property type="entry name" value="Clathrin_app_Ig-like_sf"/>
</dbReference>
<feature type="compositionally biased region" description="Low complexity" evidence="11">
    <location>
        <begin position="770"/>
        <end position="781"/>
    </location>
</feature>
<evidence type="ECO:0000256" key="6">
    <source>
        <dbReference type="ARBA" id="ARBA00023034"/>
    </source>
</evidence>
<keyword evidence="6 10" id="KW-0333">Golgi apparatus</keyword>
<dbReference type="SMART" id="SM00809">
    <property type="entry name" value="Alpha_adaptinC2"/>
    <property type="match status" value="1"/>
</dbReference>
<evidence type="ECO:0000256" key="4">
    <source>
        <dbReference type="ARBA" id="ARBA00022448"/>
    </source>
</evidence>
<dbReference type="Pfam" id="PF02883">
    <property type="entry name" value="Alpha_adaptinC2"/>
    <property type="match status" value="1"/>
</dbReference>
<keyword evidence="7 10" id="KW-0472">Membrane</keyword>
<sequence length="978" mass="106993">MIPSAVLRSPELVQKVLKSFHTAGGYDALVLPGLKLVKTESGKISAEFQVEKQHLNRLGSVHGGLLATTKKVDIGGSLAIASKGLYATGVSTDINISYITGAKSNFFKMMNSINKISQEILAKLPLFRLKDLIRAVRACKTAAEERAVIQKESANIRTAFKNENPDSRHTNVAKLLYIHMLGYPAHFGQMECLKLVASPKYADKRLGYLGIMLLIDEKTEVLTLVTNSLKNDLNHSNMFVVGLALCTMGNISSSEMARDLCSEIEKLMGSSNTYIRKKASLCALRIILRVPELHENFISKTKSLLNDRSHGVLITGITLVTEICQQNPENIPTFRKAVPLLVRHLKNLTSAGFSPEHDVTGVTDPFLQVKILRLLRILAKGDREASEAMNDILAQVATNTENAKNVGNSILYETVLTIMNIESEAGLRVLAVNILGKFLSNRDNNIRYVALETLNKTVGIETQAVQRHRNTILDCLRDGDISIRRRALELSFALINEGNVRVLTRELLAFLEVADTEFKQGMTTKIFLAAERFAPNKRWHIDTMLRVLKLAGNHVREEVLAGFIGIVANTSELHQYTVQKLYGALKQDISQESLVLAGVWVIGEYGDVLVGSGSFEEEEGTIIEASDSSIVSLMQSILLGPYANQVTREYVMTALMKLSSRLSDNGAQSKVKELLNQYTVSMEVEIQQRAVEYTNLFSYDSIRPAVLERMPIPEPRTIIRNNSTSDNSHTTFTSSTGKSKGPSDQDLLLDLMGVGTSGGNGTSENPEMAQSPVSVSSPQQSKASNVDLLADLFGGSPASPATSTPTAPNSSNALMDLLGGNQVPAQPTHSVQQATNPLDSIANLEHNLPFNQAIKSVTNTNTAGFEAYSKNGLNVRLVPSKDSNNPAILNVQTLFINDGSRGTISNLQFQAAVPKSQRLQMNAATSNIVQSNATEKQLMRINNPQQTTVKLRLRISYEIAGQKIDDIAQYGPFPDGAF</sequence>
<evidence type="ECO:0000313" key="14">
    <source>
        <dbReference type="Proteomes" id="UP000716291"/>
    </source>
</evidence>
<dbReference type="InterPro" id="IPR016024">
    <property type="entry name" value="ARM-type_fold"/>
</dbReference>
<evidence type="ECO:0000256" key="2">
    <source>
        <dbReference type="ARBA" id="ARBA00004555"/>
    </source>
</evidence>
<evidence type="ECO:0000256" key="3">
    <source>
        <dbReference type="ARBA" id="ARBA00006613"/>
    </source>
</evidence>
<keyword evidence="4 10" id="KW-0813">Transport</keyword>
<evidence type="ECO:0000313" key="13">
    <source>
        <dbReference type="EMBL" id="KAG1314464.1"/>
    </source>
</evidence>
<dbReference type="GO" id="GO:0005829">
    <property type="term" value="C:cytosol"/>
    <property type="evidence" value="ECO:0007669"/>
    <property type="project" value="GOC"/>
</dbReference>
<dbReference type="Gene3D" id="2.60.40.1230">
    <property type="match status" value="1"/>
</dbReference>
<dbReference type="Proteomes" id="UP000716291">
    <property type="component" value="Unassembled WGS sequence"/>
</dbReference>